<feature type="transmembrane region" description="Helical" evidence="1">
    <location>
        <begin position="12"/>
        <end position="28"/>
    </location>
</feature>
<keyword evidence="1" id="KW-0472">Membrane</keyword>
<reference evidence="2 3" key="1">
    <citation type="submission" date="2022-11" db="EMBL/GenBank/DDBJ databases">
        <title>Study of microbial diversity in lake waters.</title>
        <authorList>
            <person name="Zhang J."/>
        </authorList>
    </citation>
    <scope>NUCLEOTIDE SEQUENCE [LARGE SCALE GENOMIC DNA]</scope>
    <source>
        <strain evidence="2 3">DT12</strain>
    </source>
</reference>
<name>A0ABT3X277_9BACL</name>
<proteinExistence type="predicted"/>
<dbReference type="Proteomes" id="UP001208017">
    <property type="component" value="Unassembled WGS sequence"/>
</dbReference>
<keyword evidence="1" id="KW-1133">Transmembrane helix</keyword>
<feature type="transmembrane region" description="Helical" evidence="1">
    <location>
        <begin position="34"/>
        <end position="56"/>
    </location>
</feature>
<sequence length="64" mass="6999">MWSTDQARRWTWMVGIGIPLIFLVVSLVTANWKFFLFSLAPAMIATSSGLAAVKAAEKKEGVGK</sequence>
<organism evidence="2 3">
    <name type="scientific">Tumebacillus lacus</name>
    <dbReference type="NCBI Taxonomy" id="2995335"/>
    <lineage>
        <taxon>Bacteria</taxon>
        <taxon>Bacillati</taxon>
        <taxon>Bacillota</taxon>
        <taxon>Bacilli</taxon>
        <taxon>Bacillales</taxon>
        <taxon>Alicyclobacillaceae</taxon>
        <taxon>Tumebacillus</taxon>
    </lineage>
</organism>
<dbReference type="RefSeq" id="WP_267152272.1">
    <property type="nucleotide sequence ID" value="NZ_JAPMLT010000008.1"/>
</dbReference>
<keyword evidence="3" id="KW-1185">Reference proteome</keyword>
<accession>A0ABT3X277</accession>
<protein>
    <submittedName>
        <fullName evidence="2">Uncharacterized protein</fullName>
    </submittedName>
</protein>
<evidence type="ECO:0000256" key="1">
    <source>
        <dbReference type="SAM" id="Phobius"/>
    </source>
</evidence>
<comment type="caution">
    <text evidence="2">The sequence shown here is derived from an EMBL/GenBank/DDBJ whole genome shotgun (WGS) entry which is preliminary data.</text>
</comment>
<evidence type="ECO:0000313" key="3">
    <source>
        <dbReference type="Proteomes" id="UP001208017"/>
    </source>
</evidence>
<gene>
    <name evidence="2" type="ORF">OS242_13820</name>
</gene>
<keyword evidence="1" id="KW-0812">Transmembrane</keyword>
<evidence type="ECO:0000313" key="2">
    <source>
        <dbReference type="EMBL" id="MCX7571023.1"/>
    </source>
</evidence>
<dbReference type="EMBL" id="JAPMLT010000008">
    <property type="protein sequence ID" value="MCX7571023.1"/>
    <property type="molecule type" value="Genomic_DNA"/>
</dbReference>